<dbReference type="EnsemblMetazoa" id="ASIC010094-RA">
    <property type="protein sequence ID" value="ASIC010094-PA"/>
    <property type="gene ID" value="ASIC010094"/>
</dbReference>
<dbReference type="Proteomes" id="UP000030765">
    <property type="component" value="Unassembled WGS sequence"/>
</dbReference>
<accession>A0A084VWQ6</accession>
<evidence type="ECO:0000256" key="1">
    <source>
        <dbReference type="SAM" id="MobiDB-lite"/>
    </source>
</evidence>
<feature type="region of interest" description="Disordered" evidence="1">
    <location>
        <begin position="1"/>
        <end position="89"/>
    </location>
</feature>
<keyword evidence="4" id="KW-1185">Reference proteome</keyword>
<protein>
    <submittedName>
        <fullName evidence="2 3">MFS general substrate transporter</fullName>
    </submittedName>
</protein>
<reference evidence="3" key="2">
    <citation type="submission" date="2020-05" db="UniProtKB">
        <authorList>
            <consortium name="EnsemblMetazoa"/>
        </authorList>
    </citation>
    <scope>IDENTIFICATION</scope>
</reference>
<dbReference type="EMBL" id="ATLV01017707">
    <property type="status" value="NOT_ANNOTATED_CDS"/>
    <property type="molecule type" value="Genomic_DNA"/>
</dbReference>
<organism evidence="2">
    <name type="scientific">Anopheles sinensis</name>
    <name type="common">Mosquito</name>
    <dbReference type="NCBI Taxonomy" id="74873"/>
    <lineage>
        <taxon>Eukaryota</taxon>
        <taxon>Metazoa</taxon>
        <taxon>Ecdysozoa</taxon>
        <taxon>Arthropoda</taxon>
        <taxon>Hexapoda</taxon>
        <taxon>Insecta</taxon>
        <taxon>Pterygota</taxon>
        <taxon>Neoptera</taxon>
        <taxon>Endopterygota</taxon>
        <taxon>Diptera</taxon>
        <taxon>Nematocera</taxon>
        <taxon>Culicoidea</taxon>
        <taxon>Culicidae</taxon>
        <taxon>Anophelinae</taxon>
        <taxon>Anopheles</taxon>
    </lineage>
</organism>
<name>A0A084VWQ6_ANOSI</name>
<dbReference type="EMBL" id="KE525181">
    <property type="protein sequence ID" value="KFB42400.1"/>
    <property type="molecule type" value="Genomic_DNA"/>
</dbReference>
<evidence type="ECO:0000313" key="3">
    <source>
        <dbReference type="EnsemblMetazoa" id="ASIC010094-PA"/>
    </source>
</evidence>
<reference evidence="2 4" key="1">
    <citation type="journal article" date="2014" name="BMC Genomics">
        <title>Genome sequence of Anopheles sinensis provides insight into genetics basis of mosquito competence for malaria parasites.</title>
        <authorList>
            <person name="Zhou D."/>
            <person name="Zhang D."/>
            <person name="Ding G."/>
            <person name="Shi L."/>
            <person name="Hou Q."/>
            <person name="Ye Y."/>
            <person name="Xu Y."/>
            <person name="Zhou H."/>
            <person name="Xiong C."/>
            <person name="Li S."/>
            <person name="Yu J."/>
            <person name="Hong S."/>
            <person name="Yu X."/>
            <person name="Zou P."/>
            <person name="Chen C."/>
            <person name="Chang X."/>
            <person name="Wang W."/>
            <person name="Lv Y."/>
            <person name="Sun Y."/>
            <person name="Ma L."/>
            <person name="Shen B."/>
            <person name="Zhu C."/>
        </authorList>
    </citation>
    <scope>NUCLEOTIDE SEQUENCE [LARGE SCALE GENOMIC DNA]</scope>
</reference>
<feature type="compositionally biased region" description="Basic and acidic residues" evidence="1">
    <location>
        <begin position="74"/>
        <end position="89"/>
    </location>
</feature>
<feature type="compositionally biased region" description="Basic and acidic residues" evidence="1">
    <location>
        <begin position="1"/>
        <end position="20"/>
    </location>
</feature>
<proteinExistence type="predicted"/>
<dbReference type="AlphaFoldDB" id="A0A084VWQ6"/>
<evidence type="ECO:0000313" key="2">
    <source>
        <dbReference type="EMBL" id="KFB42400.1"/>
    </source>
</evidence>
<gene>
    <name evidence="2" type="ORF">ZHAS_00010094</name>
</gene>
<evidence type="ECO:0000313" key="4">
    <source>
        <dbReference type="Proteomes" id="UP000030765"/>
    </source>
</evidence>
<dbReference type="VEuPathDB" id="VectorBase:ASIC010094"/>
<sequence>MCRKPAETLEDKRRSEEKPEGTVPALPFDEEKKNSARHWRHHLLYSSASSKNRDKRHPKDTDTDCPGEVSLETQDTRRTRARMDRRMDG</sequence>